<proteinExistence type="predicted"/>
<dbReference type="OrthoDB" id="2430469at2759"/>
<name>A0A9N9IK17_9GLOM</name>
<dbReference type="Proteomes" id="UP000789570">
    <property type="component" value="Unassembled WGS sequence"/>
</dbReference>
<organism evidence="1 2">
    <name type="scientific">Funneliformis caledonium</name>
    <dbReference type="NCBI Taxonomy" id="1117310"/>
    <lineage>
        <taxon>Eukaryota</taxon>
        <taxon>Fungi</taxon>
        <taxon>Fungi incertae sedis</taxon>
        <taxon>Mucoromycota</taxon>
        <taxon>Glomeromycotina</taxon>
        <taxon>Glomeromycetes</taxon>
        <taxon>Glomerales</taxon>
        <taxon>Glomeraceae</taxon>
        <taxon>Funneliformis</taxon>
    </lineage>
</organism>
<protein>
    <submittedName>
        <fullName evidence="1">5975_t:CDS:1</fullName>
    </submittedName>
</protein>
<reference evidence="1" key="1">
    <citation type="submission" date="2021-06" db="EMBL/GenBank/DDBJ databases">
        <authorList>
            <person name="Kallberg Y."/>
            <person name="Tangrot J."/>
            <person name="Rosling A."/>
        </authorList>
    </citation>
    <scope>NUCLEOTIDE SEQUENCE</scope>
    <source>
        <strain evidence="1">UK204</strain>
    </source>
</reference>
<dbReference type="AlphaFoldDB" id="A0A9N9IK17"/>
<gene>
    <name evidence="1" type="ORF">FCALED_LOCUS15582</name>
</gene>
<sequence length="109" mass="12997">MPNQLLADCLNEVSEHLEDDKTSLHSCLLVNRLWCMVSARILWKTFWNFNMENFLGHGQQNFYNKYIVLTREIFKMLMSQSYLEGARGYIQVHSNHSLCWSDRFFKNLS</sequence>
<dbReference type="EMBL" id="CAJVPQ010014775">
    <property type="protein sequence ID" value="CAG8740536.1"/>
    <property type="molecule type" value="Genomic_DNA"/>
</dbReference>
<accession>A0A9N9IK17</accession>
<keyword evidence="2" id="KW-1185">Reference proteome</keyword>
<evidence type="ECO:0000313" key="1">
    <source>
        <dbReference type="EMBL" id="CAG8740536.1"/>
    </source>
</evidence>
<comment type="caution">
    <text evidence="1">The sequence shown here is derived from an EMBL/GenBank/DDBJ whole genome shotgun (WGS) entry which is preliminary data.</text>
</comment>
<evidence type="ECO:0000313" key="2">
    <source>
        <dbReference type="Proteomes" id="UP000789570"/>
    </source>
</evidence>